<dbReference type="InterPro" id="IPR036625">
    <property type="entry name" value="E3-bd_dom_sf"/>
</dbReference>
<accession>A0ABX6IRR8</accession>
<dbReference type="RefSeq" id="WP_213250583.1">
    <property type="nucleotide sequence ID" value="NZ_CP045806.1"/>
</dbReference>
<feature type="region of interest" description="Disordered" evidence="2">
    <location>
        <begin position="62"/>
        <end position="93"/>
    </location>
</feature>
<reference evidence="5" key="1">
    <citation type="journal article" date="2021" name="Nat. Microbiol.">
        <title>Cocultivation of an ultrasmall environmental parasitic bacterium with lytic ability against bacteria associated with wastewater foams.</title>
        <authorList>
            <person name="Batinovic S."/>
            <person name="Rose J.J.A."/>
            <person name="Ratcliffe J."/>
            <person name="Seviour R.J."/>
            <person name="Petrovski S."/>
        </authorList>
    </citation>
    <scope>NUCLEOTIDE SEQUENCE</scope>
    <source>
        <strain evidence="5">CON9</strain>
    </source>
</reference>
<protein>
    <submittedName>
        <fullName evidence="5">Lsr2 family protein</fullName>
    </submittedName>
</protein>
<evidence type="ECO:0000256" key="2">
    <source>
        <dbReference type="SAM" id="MobiDB-lite"/>
    </source>
</evidence>
<dbReference type="InterPro" id="IPR024412">
    <property type="entry name" value="Lsr2_dim_dom"/>
</dbReference>
<evidence type="ECO:0000313" key="5">
    <source>
        <dbReference type="EMBL" id="QHN37645.1"/>
    </source>
</evidence>
<evidence type="ECO:0000259" key="3">
    <source>
        <dbReference type="Pfam" id="PF11774"/>
    </source>
</evidence>
<dbReference type="Pfam" id="PF23359">
    <property type="entry name" value="Lsr2_DNA-bd"/>
    <property type="match status" value="1"/>
</dbReference>
<proteinExistence type="predicted"/>
<feature type="domain" description="Lsr2 dimerization" evidence="3">
    <location>
        <begin position="1"/>
        <end position="65"/>
    </location>
</feature>
<evidence type="ECO:0000313" key="6">
    <source>
        <dbReference type="Proteomes" id="UP001059836"/>
    </source>
</evidence>
<gene>
    <name evidence="5" type="ORF">GII31_16235</name>
</gene>
<sequence>MAKIQTVTFVDDLDGKELDPDDQHTISWTWLGVEYQLDVSGANLDKIENGKVTVAKLLDSSTRVGGRKRSTFGRPAAPAPSSTAARGGSSNTSEIREWAVENGFSVSPRGRIAREVIEAYEAAH</sequence>
<feature type="domain" description="Lsr2 DNA-binding" evidence="4">
    <location>
        <begin position="90"/>
        <end position="123"/>
    </location>
</feature>
<feature type="compositionally biased region" description="Low complexity" evidence="2">
    <location>
        <begin position="73"/>
        <end position="90"/>
    </location>
</feature>
<dbReference type="Pfam" id="PF11774">
    <property type="entry name" value="Lsr2"/>
    <property type="match status" value="1"/>
</dbReference>
<evidence type="ECO:0000256" key="1">
    <source>
        <dbReference type="ARBA" id="ARBA00023125"/>
    </source>
</evidence>
<dbReference type="EMBL" id="CP045809">
    <property type="protein sequence ID" value="QHN37645.1"/>
    <property type="molecule type" value="Genomic_DNA"/>
</dbReference>
<dbReference type="Gene3D" id="3.30.60.230">
    <property type="entry name" value="Lsr2, dimerization domain"/>
    <property type="match status" value="1"/>
</dbReference>
<dbReference type="InterPro" id="IPR042261">
    <property type="entry name" value="Lsr2-like_dimerization"/>
</dbReference>
<dbReference type="Proteomes" id="UP001059836">
    <property type="component" value="Chromosome"/>
</dbReference>
<keyword evidence="6" id="KW-1185">Reference proteome</keyword>
<name>A0ABX6IRR8_9ACTN</name>
<organism evidence="5 6">
    <name type="scientific">Gordonia pseudamarae</name>
    <dbReference type="NCBI Taxonomy" id="2831662"/>
    <lineage>
        <taxon>Bacteria</taxon>
        <taxon>Bacillati</taxon>
        <taxon>Actinomycetota</taxon>
        <taxon>Actinomycetes</taxon>
        <taxon>Mycobacteriales</taxon>
        <taxon>Gordoniaceae</taxon>
        <taxon>Gordonia</taxon>
    </lineage>
</organism>
<keyword evidence="1" id="KW-0238">DNA-binding</keyword>
<evidence type="ECO:0000259" key="4">
    <source>
        <dbReference type="Pfam" id="PF23359"/>
    </source>
</evidence>
<dbReference type="InterPro" id="IPR055370">
    <property type="entry name" value="Lsr2_DNA-bd"/>
</dbReference>
<dbReference type="Gene3D" id="4.10.320.10">
    <property type="entry name" value="E3-binding domain"/>
    <property type="match status" value="1"/>
</dbReference>